<dbReference type="Pfam" id="PF12697">
    <property type="entry name" value="Abhydrolase_6"/>
    <property type="match status" value="1"/>
</dbReference>
<dbReference type="InterPro" id="IPR000073">
    <property type="entry name" value="AB_hydrolase_1"/>
</dbReference>
<sequence>MFALTDEGARARGLRIIAPERPGYGLSDVHHFDTLAETACDVRALADALELDRFVLLGVSGGGPHAVAAAALLKSRVMRMVLIAPVGPVAASEHIRMSHLHHFIFSRMAPSHHAAGAFFLGLRTMIDWAPGAAYQLLMQRVTASDHEALLRPEVRDNLQATLREGLRRSIDGPLQDLRLYCGPWDLPLGEIDVPTVMWQGSADTIVPPDAAYHLAGALHNCRLEVVEGAGHYWVFGEFDRVLDTVRASWP</sequence>
<evidence type="ECO:0000259" key="1">
    <source>
        <dbReference type="Pfam" id="PF12697"/>
    </source>
</evidence>
<accession>A0A1E3WBL5</accession>
<proteinExistence type="predicted"/>
<feature type="domain" description="AB hydrolase-1" evidence="1">
    <location>
        <begin position="9"/>
        <end position="240"/>
    </location>
</feature>
<dbReference type="OrthoDB" id="8107794at2"/>
<reference evidence="2 3" key="1">
    <citation type="journal article" date="2016" name="Environ. Microbiol.">
        <title>New Methyloceanibacter diversity from North Sea sediments includes methanotroph containing solely the soluble methane monooxygenase.</title>
        <authorList>
            <person name="Vekeman B."/>
            <person name="Kerckhof F.M."/>
            <person name="Cremers G."/>
            <person name="de Vos P."/>
            <person name="Vandamme P."/>
            <person name="Boon N."/>
            <person name="Op den Camp H.J."/>
            <person name="Heylen K."/>
        </authorList>
    </citation>
    <scope>NUCLEOTIDE SEQUENCE [LARGE SCALE GENOMIC DNA]</scope>
    <source>
        <strain evidence="2 3">R-67177</strain>
    </source>
</reference>
<dbReference type="AlphaFoldDB" id="A0A1E3WBL5"/>
<comment type="caution">
    <text evidence="2">The sequence shown here is derived from an EMBL/GenBank/DDBJ whole genome shotgun (WGS) entry which is preliminary data.</text>
</comment>
<evidence type="ECO:0000313" key="2">
    <source>
        <dbReference type="EMBL" id="ODS03176.1"/>
    </source>
</evidence>
<dbReference type="PANTHER" id="PTHR43433">
    <property type="entry name" value="HYDROLASE, ALPHA/BETA FOLD FAMILY PROTEIN"/>
    <property type="match status" value="1"/>
</dbReference>
<protein>
    <recommendedName>
        <fullName evidence="1">AB hydrolase-1 domain-containing protein</fullName>
    </recommendedName>
</protein>
<name>A0A1E3WBL5_9HYPH</name>
<dbReference type="InterPro" id="IPR050471">
    <property type="entry name" value="AB_hydrolase"/>
</dbReference>
<dbReference type="EMBL" id="LPWD01000154">
    <property type="protein sequence ID" value="ODS03176.1"/>
    <property type="molecule type" value="Genomic_DNA"/>
</dbReference>
<dbReference type="InterPro" id="IPR029058">
    <property type="entry name" value="AB_hydrolase_fold"/>
</dbReference>
<evidence type="ECO:0000313" key="3">
    <source>
        <dbReference type="Proteomes" id="UP000095042"/>
    </source>
</evidence>
<dbReference type="SUPFAM" id="SSF53474">
    <property type="entry name" value="alpha/beta-Hydrolases"/>
    <property type="match status" value="1"/>
</dbReference>
<dbReference type="PANTHER" id="PTHR43433:SF5">
    <property type="entry name" value="AB HYDROLASE-1 DOMAIN-CONTAINING PROTEIN"/>
    <property type="match status" value="1"/>
</dbReference>
<keyword evidence="3" id="KW-1185">Reference proteome</keyword>
<dbReference type="Gene3D" id="3.40.50.1820">
    <property type="entry name" value="alpha/beta hydrolase"/>
    <property type="match status" value="1"/>
</dbReference>
<gene>
    <name evidence="2" type="ORF">AUC71_11055</name>
</gene>
<dbReference type="PRINTS" id="PR00111">
    <property type="entry name" value="ABHYDROLASE"/>
</dbReference>
<organism evidence="2 3">
    <name type="scientific">Methyloceanibacter marginalis</name>
    <dbReference type="NCBI Taxonomy" id="1774971"/>
    <lineage>
        <taxon>Bacteria</taxon>
        <taxon>Pseudomonadati</taxon>
        <taxon>Pseudomonadota</taxon>
        <taxon>Alphaproteobacteria</taxon>
        <taxon>Hyphomicrobiales</taxon>
        <taxon>Hyphomicrobiaceae</taxon>
        <taxon>Methyloceanibacter</taxon>
    </lineage>
</organism>
<dbReference type="Proteomes" id="UP000095042">
    <property type="component" value="Unassembled WGS sequence"/>
</dbReference>